<dbReference type="InterPro" id="IPR001138">
    <property type="entry name" value="Zn2Cys6_DnaBD"/>
</dbReference>
<feature type="compositionally biased region" description="Low complexity" evidence="3">
    <location>
        <begin position="166"/>
        <end position="179"/>
    </location>
</feature>
<feature type="region of interest" description="Disordered" evidence="3">
    <location>
        <begin position="166"/>
        <end position="226"/>
    </location>
</feature>
<gene>
    <name evidence="5" type="ORF">EK21DRAFT_54736</name>
</gene>
<dbReference type="GO" id="GO:0000976">
    <property type="term" value="F:transcription cis-regulatory region binding"/>
    <property type="evidence" value="ECO:0007669"/>
    <property type="project" value="TreeGrafter"/>
</dbReference>
<dbReference type="InterPro" id="IPR021858">
    <property type="entry name" value="Fun_TF"/>
</dbReference>
<dbReference type="CDD" id="cd00067">
    <property type="entry name" value="GAL4"/>
    <property type="match status" value="1"/>
</dbReference>
<evidence type="ECO:0000256" key="2">
    <source>
        <dbReference type="ARBA" id="ARBA00023242"/>
    </source>
</evidence>
<keyword evidence="2" id="KW-0539">Nucleus</keyword>
<evidence type="ECO:0000313" key="6">
    <source>
        <dbReference type="Proteomes" id="UP000799777"/>
    </source>
</evidence>
<proteinExistence type="predicted"/>
<dbReference type="AlphaFoldDB" id="A0A9P4HIZ7"/>
<sequence length="1135" mass="125285">MATSQLASPTGLAGDVSPTSNLPGTPANPKMRKRTKTGCLTCRKRRIKCGEERPTCGNCIKSKRQCEGYNQRVVFKTPIENWPNHPGHVSTIQYHTSMLPGTRNQPYRPSHPATQSGDGSHTTIQPRPLANFDFSSVDPSSGGNHPSAQQALGGTPVYAQETTYQQPLPSPHHQQPLVSPHHHAHMSTSSASYFPQASPVHPSPPAQYSNEPSISYQSTQQYGQGQTSYQQVPVTYGSGIDSRAAVSQAMIQQPIYQHQSVSQPEEQNSYQSHASVSPQSDRYPSYPEPRPVVQRYNSHPQAAVQQIPVSSVDMSQAGPYNYPAAVSHADFTHSSYSVQIPHHDFSADVKYMPQPVLGMSLAVSQAQKPQPQLLLSGFAGNDHVSPTQILDEAAVENEDDGYWDVHSDEEMLDAEDMSNDNTMLASKEFSIIRRIHMENSSDLGIRRYDAFLYDGLLSQYRPEYAASPLRNPKTARVFAHYIHVTGPTLSIYERNPRNSTLLFEGTTPAVQQSLWTYILPLKALRNQGLLHAMLALASLQIARLQGASITPSYKHYAYSLKRLGRNLGNSKKRLSISTLATSMLLAYYEVWTAEHTKWSTHLVGAAQLLTELDFRSLTREARRLKAAQTAEERQFPYQNPEMLIDQKYFEQRLKESAMMPDASLVSTIVGKKINYDEFGMVIEENGARYEKKTSLPEKLDLQSFETLQDLYWWYARHDAYQSIISGKALILPYRKWSDCPPRAPLGRADALYGTHDHLVLLIARIADFTVRDRSRKLAQVEADGGWSPRPGMPGFGSMGPPPSMSSAPPGHPPTPTTPTGPPPSRGIPLSAMPDFFGMAPAGPTAPLSSSYANPNYERSPPIPNTPHPEFADLPAAYETAILEWNSIAAAHATAAQILTNVETFAPLPPDLCPPVPGGNGNMTPFGPALVHRSYDVSILWTLLHLAKILLLRAHPAMPPAAQMAAGICAQATQPYAMLIGRITSGMQIPMGEDLSPSLGAVLTESTLSLFFAGVQYQDPTQREWLITRLLEVDRRTGWASAGIIARGCETSWERAASMGRGPPYQRRTRRAGEEGPLVLDLSAPQSPKSKNWREKESDAYEQEKGFVVKLKMTPWALNVFGTDEDLREGMERVGL</sequence>
<dbReference type="PROSITE" id="PS50048">
    <property type="entry name" value="ZN2_CY6_FUNGAL_2"/>
    <property type="match status" value="1"/>
</dbReference>
<dbReference type="PROSITE" id="PS00463">
    <property type="entry name" value="ZN2_CY6_FUNGAL_1"/>
    <property type="match status" value="1"/>
</dbReference>
<dbReference type="EMBL" id="ML978158">
    <property type="protein sequence ID" value="KAF2035119.1"/>
    <property type="molecule type" value="Genomic_DNA"/>
</dbReference>
<feature type="region of interest" description="Disordered" evidence="3">
    <location>
        <begin position="1"/>
        <end position="35"/>
    </location>
</feature>
<dbReference type="GO" id="GO:0045944">
    <property type="term" value="P:positive regulation of transcription by RNA polymerase II"/>
    <property type="evidence" value="ECO:0007669"/>
    <property type="project" value="TreeGrafter"/>
</dbReference>
<comment type="caution">
    <text evidence="5">The sequence shown here is derived from an EMBL/GenBank/DDBJ whole genome shotgun (WGS) entry which is preliminary data.</text>
</comment>
<name>A0A9P4HIZ7_9PLEO</name>
<evidence type="ECO:0000256" key="1">
    <source>
        <dbReference type="ARBA" id="ARBA00004123"/>
    </source>
</evidence>
<comment type="subcellular location">
    <subcellularLocation>
        <location evidence="1">Nucleus</location>
    </subcellularLocation>
</comment>
<feature type="region of interest" description="Disordered" evidence="3">
    <location>
        <begin position="1056"/>
        <end position="1097"/>
    </location>
</feature>
<dbReference type="Pfam" id="PF11951">
    <property type="entry name" value="Fungal_trans_2"/>
    <property type="match status" value="1"/>
</dbReference>
<dbReference type="OrthoDB" id="5391043at2759"/>
<dbReference type="GO" id="GO:0005634">
    <property type="term" value="C:nucleus"/>
    <property type="evidence" value="ECO:0007669"/>
    <property type="project" value="UniProtKB-SubCell"/>
</dbReference>
<dbReference type="Gene3D" id="4.10.240.10">
    <property type="entry name" value="Zn(2)-C6 fungal-type DNA-binding domain"/>
    <property type="match status" value="1"/>
</dbReference>
<dbReference type="Pfam" id="PF00172">
    <property type="entry name" value="Zn_clus"/>
    <property type="match status" value="1"/>
</dbReference>
<feature type="compositionally biased region" description="Polar residues" evidence="3">
    <location>
        <begin position="257"/>
        <end position="282"/>
    </location>
</feature>
<evidence type="ECO:0000259" key="4">
    <source>
        <dbReference type="PROSITE" id="PS50048"/>
    </source>
</evidence>
<feature type="compositionally biased region" description="Low complexity" evidence="3">
    <location>
        <begin position="215"/>
        <end position="226"/>
    </location>
</feature>
<feature type="domain" description="Zn(2)-C6 fungal-type" evidence="4">
    <location>
        <begin position="38"/>
        <end position="66"/>
    </location>
</feature>
<dbReference type="InterPro" id="IPR036864">
    <property type="entry name" value="Zn2-C6_fun-type_DNA-bd_sf"/>
</dbReference>
<feature type="region of interest" description="Disordered" evidence="3">
    <location>
        <begin position="779"/>
        <end position="835"/>
    </location>
</feature>
<accession>A0A9P4HIZ7</accession>
<dbReference type="PANTHER" id="PTHR37534:SF23">
    <property type="entry name" value="ZN(II)2CYS6 TRANSCRIPTION FACTOR (EUROFUNG)"/>
    <property type="match status" value="1"/>
</dbReference>
<evidence type="ECO:0000313" key="5">
    <source>
        <dbReference type="EMBL" id="KAF2035119.1"/>
    </source>
</evidence>
<dbReference type="SMART" id="SM00066">
    <property type="entry name" value="GAL4"/>
    <property type="match status" value="1"/>
</dbReference>
<protein>
    <recommendedName>
        <fullName evidence="4">Zn(2)-C6 fungal-type domain-containing protein</fullName>
    </recommendedName>
</protein>
<feature type="region of interest" description="Disordered" evidence="3">
    <location>
        <begin position="99"/>
        <end position="152"/>
    </location>
</feature>
<feature type="region of interest" description="Disordered" evidence="3">
    <location>
        <begin position="257"/>
        <end position="287"/>
    </location>
</feature>
<feature type="compositionally biased region" description="Pro residues" evidence="3">
    <location>
        <begin position="799"/>
        <end position="825"/>
    </location>
</feature>
<feature type="compositionally biased region" description="Polar residues" evidence="3">
    <location>
        <begin position="102"/>
        <end position="125"/>
    </location>
</feature>
<feature type="compositionally biased region" description="Polar residues" evidence="3">
    <location>
        <begin position="133"/>
        <end position="152"/>
    </location>
</feature>
<dbReference type="GO" id="GO:0000981">
    <property type="term" value="F:DNA-binding transcription factor activity, RNA polymerase II-specific"/>
    <property type="evidence" value="ECO:0007669"/>
    <property type="project" value="InterPro"/>
</dbReference>
<dbReference type="GO" id="GO:0008270">
    <property type="term" value="F:zinc ion binding"/>
    <property type="evidence" value="ECO:0007669"/>
    <property type="project" value="InterPro"/>
</dbReference>
<evidence type="ECO:0000256" key="3">
    <source>
        <dbReference type="SAM" id="MobiDB-lite"/>
    </source>
</evidence>
<organism evidence="5 6">
    <name type="scientific">Setomelanomma holmii</name>
    <dbReference type="NCBI Taxonomy" id="210430"/>
    <lineage>
        <taxon>Eukaryota</taxon>
        <taxon>Fungi</taxon>
        <taxon>Dikarya</taxon>
        <taxon>Ascomycota</taxon>
        <taxon>Pezizomycotina</taxon>
        <taxon>Dothideomycetes</taxon>
        <taxon>Pleosporomycetidae</taxon>
        <taxon>Pleosporales</taxon>
        <taxon>Pleosporineae</taxon>
        <taxon>Phaeosphaeriaceae</taxon>
        <taxon>Setomelanomma</taxon>
    </lineage>
</organism>
<dbReference type="SUPFAM" id="SSF57701">
    <property type="entry name" value="Zn2/Cys6 DNA-binding domain"/>
    <property type="match status" value="1"/>
</dbReference>
<keyword evidence="6" id="KW-1185">Reference proteome</keyword>
<dbReference type="PANTHER" id="PTHR37534">
    <property type="entry name" value="TRANSCRIPTIONAL ACTIVATOR PROTEIN UGA3"/>
    <property type="match status" value="1"/>
</dbReference>
<reference evidence="5" key="1">
    <citation type="journal article" date="2020" name="Stud. Mycol.">
        <title>101 Dothideomycetes genomes: a test case for predicting lifestyles and emergence of pathogens.</title>
        <authorList>
            <person name="Haridas S."/>
            <person name="Albert R."/>
            <person name="Binder M."/>
            <person name="Bloem J."/>
            <person name="Labutti K."/>
            <person name="Salamov A."/>
            <person name="Andreopoulos B."/>
            <person name="Baker S."/>
            <person name="Barry K."/>
            <person name="Bills G."/>
            <person name="Bluhm B."/>
            <person name="Cannon C."/>
            <person name="Castanera R."/>
            <person name="Culley D."/>
            <person name="Daum C."/>
            <person name="Ezra D."/>
            <person name="Gonzalez J."/>
            <person name="Henrissat B."/>
            <person name="Kuo A."/>
            <person name="Liang C."/>
            <person name="Lipzen A."/>
            <person name="Lutzoni F."/>
            <person name="Magnuson J."/>
            <person name="Mondo S."/>
            <person name="Nolan M."/>
            <person name="Ohm R."/>
            <person name="Pangilinan J."/>
            <person name="Park H.-J."/>
            <person name="Ramirez L."/>
            <person name="Alfaro M."/>
            <person name="Sun H."/>
            <person name="Tritt A."/>
            <person name="Yoshinaga Y."/>
            <person name="Zwiers L.-H."/>
            <person name="Turgeon B."/>
            <person name="Goodwin S."/>
            <person name="Spatafora J."/>
            <person name="Crous P."/>
            <person name="Grigoriev I."/>
        </authorList>
    </citation>
    <scope>NUCLEOTIDE SEQUENCE</scope>
    <source>
        <strain evidence="5">CBS 110217</strain>
    </source>
</reference>
<dbReference type="Proteomes" id="UP000799777">
    <property type="component" value="Unassembled WGS sequence"/>
</dbReference>